<dbReference type="InterPro" id="IPR036412">
    <property type="entry name" value="HAD-like_sf"/>
</dbReference>
<sequence length="213" mass="22761">MKGASLPIDQRYDAVVFDLLTALLDSWKLWNRAAGSDDAGLRWRKAYLGLTYGCGPYRPYEDLVRAAAEVAGLPQAAPEALLTLWGGLEPWNDVGEVVGELARRVPLGIATNCSIAMTGAAVSAVGIEFAAVCCAEEAGYYKPRPEPYLAVLKKLGTHPARTLFVAGSSADVPGATGVGMPVFWHNRAGLTFTSDKARPMIVSDTLRPLLELV</sequence>
<reference evidence="2 3" key="1">
    <citation type="submission" date="2015-06" db="EMBL/GenBank/DDBJ databases">
        <title>Comparative genome analysis of nirS-carrying Bradyrhizobium sp. strains.</title>
        <authorList>
            <person name="Ishii S."/>
            <person name="Jang J."/>
            <person name="Nishizawa T."/>
            <person name="Senoo K."/>
        </authorList>
    </citation>
    <scope>NUCLEOTIDE SEQUENCE [LARGE SCALE GENOMIC DNA]</scope>
    <source>
        <strain evidence="2 3">TSA1</strain>
    </source>
</reference>
<evidence type="ECO:0000256" key="1">
    <source>
        <dbReference type="ARBA" id="ARBA00022801"/>
    </source>
</evidence>
<dbReference type="Pfam" id="PF00702">
    <property type="entry name" value="Hydrolase"/>
    <property type="match status" value="1"/>
</dbReference>
<dbReference type="EMBL" id="LFJC01000003">
    <property type="protein sequence ID" value="PIT01346.1"/>
    <property type="molecule type" value="Genomic_DNA"/>
</dbReference>
<proteinExistence type="predicted"/>
<gene>
    <name evidence="2" type="ORF">TSA1_11675</name>
</gene>
<evidence type="ECO:0000313" key="2">
    <source>
        <dbReference type="EMBL" id="PIT01346.1"/>
    </source>
</evidence>
<dbReference type="SUPFAM" id="SSF56784">
    <property type="entry name" value="HAD-like"/>
    <property type="match status" value="1"/>
</dbReference>
<accession>A0A2M6U9Q9</accession>
<dbReference type="InterPro" id="IPR023214">
    <property type="entry name" value="HAD_sf"/>
</dbReference>
<dbReference type="GO" id="GO:0016787">
    <property type="term" value="F:hydrolase activity"/>
    <property type="evidence" value="ECO:0007669"/>
    <property type="project" value="UniProtKB-KW"/>
</dbReference>
<dbReference type="Gene3D" id="3.40.50.1000">
    <property type="entry name" value="HAD superfamily/HAD-like"/>
    <property type="match status" value="1"/>
</dbReference>
<dbReference type="InterPro" id="IPR006439">
    <property type="entry name" value="HAD-SF_hydro_IA"/>
</dbReference>
<evidence type="ECO:0000313" key="3">
    <source>
        <dbReference type="Proteomes" id="UP000228930"/>
    </source>
</evidence>
<keyword evidence="1" id="KW-0378">Hydrolase</keyword>
<dbReference type="RefSeq" id="WP_161497222.1">
    <property type="nucleotide sequence ID" value="NZ_LFJC01000003.1"/>
</dbReference>
<evidence type="ECO:0008006" key="4">
    <source>
        <dbReference type="Google" id="ProtNLM"/>
    </source>
</evidence>
<dbReference type="PANTHER" id="PTHR43316">
    <property type="entry name" value="HYDROLASE, HALOACID DELAHOGENASE-RELATED"/>
    <property type="match status" value="1"/>
</dbReference>
<dbReference type="InterPro" id="IPR023198">
    <property type="entry name" value="PGP-like_dom2"/>
</dbReference>
<organism evidence="2 3">
    <name type="scientific">Bradyrhizobium nitroreducens</name>
    <dbReference type="NCBI Taxonomy" id="709803"/>
    <lineage>
        <taxon>Bacteria</taxon>
        <taxon>Pseudomonadati</taxon>
        <taxon>Pseudomonadota</taxon>
        <taxon>Alphaproteobacteria</taxon>
        <taxon>Hyphomicrobiales</taxon>
        <taxon>Nitrobacteraceae</taxon>
        <taxon>Bradyrhizobium</taxon>
    </lineage>
</organism>
<dbReference type="PRINTS" id="PR00413">
    <property type="entry name" value="HADHALOGNASE"/>
</dbReference>
<dbReference type="Proteomes" id="UP000228930">
    <property type="component" value="Unassembled WGS sequence"/>
</dbReference>
<keyword evidence="3" id="KW-1185">Reference proteome</keyword>
<protein>
    <recommendedName>
        <fullName evidence="4">Haloacid dehalogenase</fullName>
    </recommendedName>
</protein>
<name>A0A2M6U9Q9_9BRAD</name>
<dbReference type="Gene3D" id="1.10.150.240">
    <property type="entry name" value="Putative phosphatase, domain 2"/>
    <property type="match status" value="1"/>
</dbReference>
<dbReference type="PANTHER" id="PTHR43316:SF3">
    <property type="entry name" value="HALOACID DEHALOGENASE, TYPE II (AFU_ORTHOLOGUE AFUA_2G07750)-RELATED"/>
    <property type="match status" value="1"/>
</dbReference>
<dbReference type="InterPro" id="IPR051540">
    <property type="entry name" value="S-2-haloacid_dehalogenase"/>
</dbReference>
<comment type="caution">
    <text evidence="2">The sequence shown here is derived from an EMBL/GenBank/DDBJ whole genome shotgun (WGS) entry which is preliminary data.</text>
</comment>
<dbReference type="AlphaFoldDB" id="A0A2M6U9Q9"/>